<dbReference type="InterPro" id="IPR036380">
    <property type="entry name" value="Isochorismatase-like_sf"/>
</dbReference>
<comment type="caution">
    <text evidence="4">The sequence shown here is derived from an EMBL/GenBank/DDBJ whole genome shotgun (WGS) entry which is preliminary data.</text>
</comment>
<evidence type="ECO:0000313" key="5">
    <source>
        <dbReference type="Proteomes" id="UP000190776"/>
    </source>
</evidence>
<reference evidence="4 5" key="1">
    <citation type="submission" date="2017-01" db="EMBL/GenBank/DDBJ databases">
        <title>Draft genome sequence of Diplodia seriata F98.1, a fungal species involved in grapevine trunk diseases.</title>
        <authorList>
            <person name="Robert-Siegwald G."/>
            <person name="Vallet J."/>
            <person name="Abou-Mansour E."/>
            <person name="Xu J."/>
            <person name="Rey P."/>
            <person name="Bertsch C."/>
            <person name="Rego C."/>
            <person name="Larignon P."/>
            <person name="Fontaine F."/>
            <person name="Lebrun M.-H."/>
        </authorList>
    </citation>
    <scope>NUCLEOTIDE SEQUENCE [LARGE SCALE GENOMIC DNA]</scope>
    <source>
        <strain evidence="4 5">F98.1</strain>
    </source>
</reference>
<dbReference type="OrthoDB" id="167809at2759"/>
<comment type="similarity">
    <text evidence="1">Belongs to the isochorismatase family.</text>
</comment>
<protein>
    <submittedName>
        <fullName evidence="4">Putative isochorismatase family protein</fullName>
    </submittedName>
</protein>
<evidence type="ECO:0000256" key="2">
    <source>
        <dbReference type="ARBA" id="ARBA00022801"/>
    </source>
</evidence>
<dbReference type="InterPro" id="IPR000868">
    <property type="entry name" value="Isochorismatase-like_dom"/>
</dbReference>
<dbReference type="STRING" id="420778.A0A1S8BJD1"/>
<dbReference type="PANTHER" id="PTHR43540">
    <property type="entry name" value="PEROXYUREIDOACRYLATE/UREIDOACRYLATE AMIDOHYDROLASE-RELATED"/>
    <property type="match status" value="1"/>
</dbReference>
<dbReference type="PANTHER" id="PTHR43540:SF1">
    <property type="entry name" value="ISOCHORISMATASE HYDROLASE"/>
    <property type="match status" value="1"/>
</dbReference>
<dbReference type="SUPFAM" id="SSF52499">
    <property type="entry name" value="Isochorismatase-like hydrolases"/>
    <property type="match status" value="1"/>
</dbReference>
<feature type="domain" description="Isochorismatase-like" evidence="3">
    <location>
        <begin position="9"/>
        <end position="164"/>
    </location>
</feature>
<evidence type="ECO:0000313" key="4">
    <source>
        <dbReference type="EMBL" id="OMP87555.1"/>
    </source>
</evidence>
<gene>
    <name evidence="4" type="ORF">BK809_0007642</name>
</gene>
<dbReference type="Gene3D" id="3.40.50.850">
    <property type="entry name" value="Isochorismatase-like"/>
    <property type="match status" value="1"/>
</dbReference>
<dbReference type="AlphaFoldDB" id="A0A1S8BJD1"/>
<accession>A0A1S8BJD1</accession>
<dbReference type="Pfam" id="PF00857">
    <property type="entry name" value="Isochorismatase"/>
    <property type="match status" value="1"/>
</dbReference>
<dbReference type="Proteomes" id="UP000190776">
    <property type="component" value="Unassembled WGS sequence"/>
</dbReference>
<name>A0A1S8BJD1_9PEZI</name>
<sequence>MTARSRYGLLLIDIQQGFDHPTHWGKSRSTPDFERNVALLLEKFRANVEPGNIFHVCHHSSSTTSPLHPVRGNVAYQPYAAPQPDEPTFSKNVNSAFIGTDLEKAIRGRKITDLVVIGLTTDHCVSTTVRMAANLGVVSARDEQNPGRILLVKDATATYEKTMDGHAYPAELVHSVHLASLDKEFCEVVSYLDLAEEMEQVWKVRR</sequence>
<evidence type="ECO:0000256" key="1">
    <source>
        <dbReference type="ARBA" id="ARBA00006336"/>
    </source>
</evidence>
<dbReference type="InterPro" id="IPR050272">
    <property type="entry name" value="Isochorismatase-like_hydrls"/>
</dbReference>
<evidence type="ECO:0000259" key="3">
    <source>
        <dbReference type="Pfam" id="PF00857"/>
    </source>
</evidence>
<dbReference type="EMBL" id="MSZU01000076">
    <property type="protein sequence ID" value="OMP87555.1"/>
    <property type="molecule type" value="Genomic_DNA"/>
</dbReference>
<keyword evidence="2" id="KW-0378">Hydrolase</keyword>
<dbReference type="GO" id="GO:0016787">
    <property type="term" value="F:hydrolase activity"/>
    <property type="evidence" value="ECO:0007669"/>
    <property type="project" value="UniProtKB-KW"/>
</dbReference>
<organism evidence="4 5">
    <name type="scientific">Diplodia seriata</name>
    <dbReference type="NCBI Taxonomy" id="420778"/>
    <lineage>
        <taxon>Eukaryota</taxon>
        <taxon>Fungi</taxon>
        <taxon>Dikarya</taxon>
        <taxon>Ascomycota</taxon>
        <taxon>Pezizomycotina</taxon>
        <taxon>Dothideomycetes</taxon>
        <taxon>Dothideomycetes incertae sedis</taxon>
        <taxon>Botryosphaeriales</taxon>
        <taxon>Botryosphaeriaceae</taxon>
        <taxon>Diplodia</taxon>
    </lineage>
</organism>
<proteinExistence type="inferred from homology"/>